<sequence>MGLLFRYHALAMCIAIVSGLNANAAQSQNGEKGENALSTVGAGDTGNGPSSGSGNSVWSAGNAPSDNEVEGIPGSGSPGVADRFRRPAFPGWNNPTGKKPKRCMLPPEKGYCRAFMPNYFFDYKDQLCKIFIYGGCGGNDNKFQDEKKCQEVCLPQKRSKRVCSLPPSSAKGGRFCRHWYFDQNFGTCSRFGRHECAKNANGFSSCHACMKRCSTLKAKEVCELARQSTSKPRMQQQPTTNSSLSIPGPNPLAE</sequence>
<evidence type="ECO:0000256" key="1">
    <source>
        <dbReference type="ARBA" id="ARBA00004613"/>
    </source>
</evidence>
<feature type="compositionally biased region" description="Polar residues" evidence="7">
    <location>
        <begin position="226"/>
        <end position="245"/>
    </location>
</feature>
<evidence type="ECO:0000313" key="10">
    <source>
        <dbReference type="EMBL" id="JAP77912.1"/>
    </source>
</evidence>
<name>A0A131YHD1_RHIAP</name>
<feature type="region of interest" description="Disordered" evidence="7">
    <location>
        <begin position="226"/>
        <end position="254"/>
    </location>
</feature>
<dbReference type="InterPro" id="IPR002223">
    <property type="entry name" value="Kunitz_BPTI"/>
</dbReference>
<evidence type="ECO:0000259" key="9">
    <source>
        <dbReference type="PROSITE" id="PS50279"/>
    </source>
</evidence>
<accession>A0A131YHD1</accession>
<dbReference type="PRINTS" id="PR00759">
    <property type="entry name" value="BASICPTASE"/>
</dbReference>
<keyword evidence="3" id="KW-0646">Protease inhibitor</keyword>
<feature type="signal peptide" evidence="8">
    <location>
        <begin position="1"/>
        <end position="19"/>
    </location>
</feature>
<dbReference type="InterPro" id="IPR050098">
    <property type="entry name" value="TFPI/VKTCI-like"/>
</dbReference>
<evidence type="ECO:0000256" key="2">
    <source>
        <dbReference type="ARBA" id="ARBA00022525"/>
    </source>
</evidence>
<keyword evidence="5" id="KW-0722">Serine protease inhibitor</keyword>
<feature type="chain" id="PRO_5007285158" evidence="8">
    <location>
        <begin position="20"/>
        <end position="254"/>
    </location>
</feature>
<dbReference type="GO" id="GO:0005576">
    <property type="term" value="C:extracellular region"/>
    <property type="evidence" value="ECO:0007669"/>
    <property type="project" value="UniProtKB-SubCell"/>
</dbReference>
<evidence type="ECO:0000256" key="4">
    <source>
        <dbReference type="ARBA" id="ARBA00022737"/>
    </source>
</evidence>
<dbReference type="SUPFAM" id="SSF57362">
    <property type="entry name" value="BPTI-like"/>
    <property type="match status" value="2"/>
</dbReference>
<keyword evidence="6" id="KW-1015">Disulfide bond</keyword>
<evidence type="ECO:0000256" key="3">
    <source>
        <dbReference type="ARBA" id="ARBA00022690"/>
    </source>
</evidence>
<evidence type="ECO:0000256" key="5">
    <source>
        <dbReference type="ARBA" id="ARBA00022900"/>
    </source>
</evidence>
<evidence type="ECO:0000256" key="8">
    <source>
        <dbReference type="SAM" id="SignalP"/>
    </source>
</evidence>
<dbReference type="Pfam" id="PF00014">
    <property type="entry name" value="Kunitz_BPTI"/>
    <property type="match status" value="2"/>
</dbReference>
<dbReference type="GO" id="GO:0004867">
    <property type="term" value="F:serine-type endopeptidase inhibitor activity"/>
    <property type="evidence" value="ECO:0007669"/>
    <property type="project" value="UniProtKB-KW"/>
</dbReference>
<keyword evidence="8" id="KW-0732">Signal</keyword>
<dbReference type="InterPro" id="IPR036880">
    <property type="entry name" value="Kunitz_BPTI_sf"/>
</dbReference>
<dbReference type="FunFam" id="4.10.410.10:FF:000020">
    <property type="entry name" value="Collagen, type VI, alpha 3"/>
    <property type="match status" value="1"/>
</dbReference>
<evidence type="ECO:0000256" key="6">
    <source>
        <dbReference type="ARBA" id="ARBA00023157"/>
    </source>
</evidence>
<organism evidence="10">
    <name type="scientific">Rhipicephalus appendiculatus</name>
    <name type="common">Brown ear tick</name>
    <dbReference type="NCBI Taxonomy" id="34631"/>
    <lineage>
        <taxon>Eukaryota</taxon>
        <taxon>Metazoa</taxon>
        <taxon>Ecdysozoa</taxon>
        <taxon>Arthropoda</taxon>
        <taxon>Chelicerata</taxon>
        <taxon>Arachnida</taxon>
        <taxon>Acari</taxon>
        <taxon>Parasitiformes</taxon>
        <taxon>Ixodida</taxon>
        <taxon>Ixodoidea</taxon>
        <taxon>Ixodidae</taxon>
        <taxon>Rhipicephalinae</taxon>
        <taxon>Rhipicephalus</taxon>
        <taxon>Rhipicephalus</taxon>
    </lineage>
</organism>
<feature type="domain" description="BPTI/Kunitz inhibitor" evidence="9">
    <location>
        <begin position="103"/>
        <end position="153"/>
    </location>
</feature>
<dbReference type="CDD" id="cd22638">
    <property type="entry name" value="Kunitz_amblin-like"/>
    <property type="match status" value="1"/>
</dbReference>
<dbReference type="SMART" id="SM00131">
    <property type="entry name" value="KU"/>
    <property type="match status" value="2"/>
</dbReference>
<dbReference type="Gene3D" id="4.10.410.10">
    <property type="entry name" value="Pancreatic trypsin inhibitor Kunitz domain"/>
    <property type="match status" value="2"/>
</dbReference>
<reference evidence="10" key="1">
    <citation type="journal article" date="2016" name="Ticks Tick Borne Dis.">
        <title>De novo assembly and annotation of the salivary gland transcriptome of Rhipicephalus appendiculatus male and female ticks during blood feeding.</title>
        <authorList>
            <person name="de Castro M.H."/>
            <person name="de Klerk D."/>
            <person name="Pienaar R."/>
            <person name="Latif A.A."/>
            <person name="Rees D.J."/>
            <person name="Mans B.J."/>
        </authorList>
    </citation>
    <scope>NUCLEOTIDE SEQUENCE</scope>
    <source>
        <tissue evidence="10">Salivary glands</tissue>
    </source>
</reference>
<dbReference type="AlphaFoldDB" id="A0A131YHD1"/>
<keyword evidence="2" id="KW-0964">Secreted</keyword>
<protein>
    <submittedName>
        <fullName evidence="10">Tissue factor pathway inhibitor</fullName>
    </submittedName>
</protein>
<dbReference type="InterPro" id="IPR020901">
    <property type="entry name" value="Prtase_inh_Kunz-CS"/>
</dbReference>
<proteinExistence type="predicted"/>
<comment type="subcellular location">
    <subcellularLocation>
        <location evidence="1">Secreted</location>
    </subcellularLocation>
</comment>
<feature type="domain" description="BPTI/Kunitz inhibitor" evidence="9">
    <location>
        <begin position="163"/>
        <end position="213"/>
    </location>
</feature>
<dbReference type="PANTHER" id="PTHR10083">
    <property type="entry name" value="KUNITZ-TYPE PROTEASE INHIBITOR-RELATED"/>
    <property type="match status" value="1"/>
</dbReference>
<keyword evidence="4" id="KW-0677">Repeat</keyword>
<dbReference type="EMBL" id="GEDV01010645">
    <property type="protein sequence ID" value="JAP77912.1"/>
    <property type="molecule type" value="Transcribed_RNA"/>
</dbReference>
<dbReference type="PROSITE" id="PS00280">
    <property type="entry name" value="BPTI_KUNITZ_1"/>
    <property type="match status" value="1"/>
</dbReference>
<evidence type="ECO:0000256" key="7">
    <source>
        <dbReference type="SAM" id="MobiDB-lite"/>
    </source>
</evidence>
<feature type="region of interest" description="Disordered" evidence="7">
    <location>
        <begin position="33"/>
        <end position="100"/>
    </location>
</feature>
<dbReference type="PROSITE" id="PS50279">
    <property type="entry name" value="BPTI_KUNITZ_2"/>
    <property type="match status" value="2"/>
</dbReference>
<feature type="compositionally biased region" description="Low complexity" evidence="7">
    <location>
        <begin position="52"/>
        <end position="62"/>
    </location>
</feature>